<dbReference type="InterPro" id="IPR011989">
    <property type="entry name" value="ARM-like"/>
</dbReference>
<organism evidence="1 2">
    <name type="scientific">Ktedonobacter robiniae</name>
    <dbReference type="NCBI Taxonomy" id="2778365"/>
    <lineage>
        <taxon>Bacteria</taxon>
        <taxon>Bacillati</taxon>
        <taxon>Chloroflexota</taxon>
        <taxon>Ktedonobacteria</taxon>
        <taxon>Ktedonobacterales</taxon>
        <taxon>Ktedonobacteraceae</taxon>
        <taxon>Ktedonobacter</taxon>
    </lineage>
</organism>
<accession>A0ABQ3V287</accession>
<sequence length="460" mass="52257">MLEQLSSINWSILSHAYGSAEDVPQMLRDLASPDEQLRGIARGALYTNVYHQGTVYQASAYAIPFLLELLQQETVPEREEVLILLAYLAQGNAYHRQRWHFYTEERKHDSALHAELEEGILWVEKTYEAVSAGLPLYFSLLGDPAPKLRMAALRLLGSLSREAAQIASLLVERFSAEHDQRVQASLLFTLGTLLARQEEAFPTAWHLLEKGLDKGQTDLVRLAAAMARTRGPEAPASAYDLLLERIQYPDALDDLYNEPPWAESRLVFDVIRSFYALPPSFSSLLIPRLIQVLESLNPREERGELKLNGIIAGELADLLLTLVFDTNESNPTRARMRKDLTHLQTALLFAILQSDAVWRWDVGKGHSMASQLFREEQFETIVDVRLYELQKHGLPETRQMLRAFLCLEPQDKDIVRIVSRKANIHWTPPEQKKEVLAELIALNPHCRLADLKMLVGDYSS</sequence>
<reference evidence="1 2" key="1">
    <citation type="journal article" date="2021" name="Int. J. Syst. Evol. Microbiol.">
        <title>Reticulibacter mediterranei gen. nov., sp. nov., within the new family Reticulibacteraceae fam. nov., and Ktedonospora formicarum gen. nov., sp. nov., Ktedonobacter robiniae sp. nov., Dictyobacter formicarum sp. nov. and Dictyobacter arantiisoli sp. nov., belonging to the class Ktedonobacteria.</title>
        <authorList>
            <person name="Yabe S."/>
            <person name="Zheng Y."/>
            <person name="Wang C.M."/>
            <person name="Sakai Y."/>
            <person name="Abe K."/>
            <person name="Yokota A."/>
            <person name="Donadio S."/>
            <person name="Cavaletti L."/>
            <person name="Monciardini P."/>
        </authorList>
    </citation>
    <scope>NUCLEOTIDE SEQUENCE [LARGE SCALE GENOMIC DNA]</scope>
    <source>
        <strain evidence="1 2">SOSP1-30</strain>
    </source>
</reference>
<dbReference type="Gene3D" id="1.25.10.10">
    <property type="entry name" value="Leucine-rich Repeat Variant"/>
    <property type="match status" value="1"/>
</dbReference>
<name>A0ABQ3V287_9CHLR</name>
<gene>
    <name evidence="1" type="ORF">KSB_77510</name>
</gene>
<evidence type="ECO:0000313" key="1">
    <source>
        <dbReference type="EMBL" id="GHO59276.1"/>
    </source>
</evidence>
<comment type="caution">
    <text evidence="1">The sequence shown here is derived from an EMBL/GenBank/DDBJ whole genome shotgun (WGS) entry which is preliminary data.</text>
</comment>
<evidence type="ECO:0008006" key="3">
    <source>
        <dbReference type="Google" id="ProtNLM"/>
    </source>
</evidence>
<dbReference type="Proteomes" id="UP000654345">
    <property type="component" value="Unassembled WGS sequence"/>
</dbReference>
<dbReference type="EMBL" id="BNJG01000003">
    <property type="protein sequence ID" value="GHO59276.1"/>
    <property type="molecule type" value="Genomic_DNA"/>
</dbReference>
<proteinExistence type="predicted"/>
<protein>
    <recommendedName>
        <fullName evidence="3">HEAT repeat domain-containing protein</fullName>
    </recommendedName>
</protein>
<dbReference type="InterPro" id="IPR016024">
    <property type="entry name" value="ARM-type_fold"/>
</dbReference>
<dbReference type="RefSeq" id="WP_201375476.1">
    <property type="nucleotide sequence ID" value="NZ_BNJG01000003.1"/>
</dbReference>
<keyword evidence="2" id="KW-1185">Reference proteome</keyword>
<dbReference type="SUPFAM" id="SSF48371">
    <property type="entry name" value="ARM repeat"/>
    <property type="match status" value="1"/>
</dbReference>
<evidence type="ECO:0000313" key="2">
    <source>
        <dbReference type="Proteomes" id="UP000654345"/>
    </source>
</evidence>